<organism evidence="3 4">
    <name type="scientific">Halobacteriovorax marinus (strain ATCC BAA-682 / DSM 15412 / SJ)</name>
    <name type="common">Bacteriovorax marinus</name>
    <dbReference type="NCBI Taxonomy" id="862908"/>
    <lineage>
        <taxon>Bacteria</taxon>
        <taxon>Pseudomonadati</taxon>
        <taxon>Bdellovibrionota</taxon>
        <taxon>Bacteriovoracia</taxon>
        <taxon>Bacteriovoracales</taxon>
        <taxon>Halobacteriovoraceae</taxon>
        <taxon>Halobacteriovorax</taxon>
    </lineage>
</organism>
<dbReference type="OrthoDB" id="5292456at2"/>
<dbReference type="AlphaFoldDB" id="E1WZN2"/>
<sequence length="199" mass="22199">MAKLLLILSILFSYSAFSKTKVLFIGDSLTEGYGVAKESAYPMILKSLLKEKHKKDIEVINGSVSGSTTASGLSRLKWFLRSKPEVLVLALGANDGLRGIKLDSSKENLKAIIKLAKDKNMKVILAGMYMPPNYGPDYTKKFRNMFTALKEEMKIDLIPFLLDGVAAKKELNLSDGIHPNELGHKKMAENLLPYFRFLK</sequence>
<dbReference type="SUPFAM" id="SSF52266">
    <property type="entry name" value="SGNH hydrolase"/>
    <property type="match status" value="1"/>
</dbReference>
<dbReference type="HOGENOM" id="CLU_051180_1_1_7"/>
<dbReference type="KEGG" id="bmx:BMS_1350"/>
<dbReference type="InterPro" id="IPR051532">
    <property type="entry name" value="Ester_Hydrolysis_Enzymes"/>
</dbReference>
<dbReference type="InterPro" id="IPR036514">
    <property type="entry name" value="SGNH_hydro_sf"/>
</dbReference>
<dbReference type="CDD" id="cd01822">
    <property type="entry name" value="Lysophospholipase_L1_like"/>
    <property type="match status" value="1"/>
</dbReference>
<proteinExistence type="predicted"/>
<reference evidence="4" key="1">
    <citation type="journal article" date="2013" name="ISME J.">
        <title>A small predatory core genome in the divergent marine Bacteriovorax marinus SJ and the terrestrial Bdellovibrio bacteriovorus.</title>
        <authorList>
            <person name="Crossman L.C."/>
            <person name="Chen H."/>
            <person name="Cerdeno-Tarraga A.M."/>
            <person name="Brooks K."/>
            <person name="Quail M.A."/>
            <person name="Pineiro S.A."/>
            <person name="Hobley L."/>
            <person name="Sockett R.E."/>
            <person name="Bentley S.D."/>
            <person name="Parkhill J."/>
            <person name="Williams H.N."/>
            <person name="Stine O.C."/>
        </authorList>
    </citation>
    <scope>NUCLEOTIDE SEQUENCE [LARGE SCALE GENOMIC DNA]</scope>
    <source>
        <strain evidence="4">ATCC BAA-682 / DSM 15412 / SJ</strain>
    </source>
</reference>
<dbReference type="PANTHER" id="PTHR30383:SF24">
    <property type="entry name" value="THIOESTERASE 1_PROTEASE 1_LYSOPHOSPHOLIPASE L1"/>
    <property type="match status" value="1"/>
</dbReference>
<dbReference type="Pfam" id="PF13472">
    <property type="entry name" value="Lipase_GDSL_2"/>
    <property type="match status" value="1"/>
</dbReference>
<keyword evidence="1" id="KW-0732">Signal</keyword>
<keyword evidence="4" id="KW-1185">Reference proteome</keyword>
<accession>E1WZN2</accession>
<name>E1WZN2_HALMS</name>
<dbReference type="RefSeq" id="WP_014244002.1">
    <property type="nucleotide sequence ID" value="NC_016620.1"/>
</dbReference>
<gene>
    <name evidence="3" type="ordered locus">BMS_1350</name>
</gene>
<dbReference type="Gene3D" id="3.40.50.1110">
    <property type="entry name" value="SGNH hydrolase"/>
    <property type="match status" value="1"/>
</dbReference>
<dbReference type="eggNOG" id="COG2755">
    <property type="taxonomic scope" value="Bacteria"/>
</dbReference>
<dbReference type="EMBL" id="FQ312005">
    <property type="protein sequence ID" value="CBW26218.1"/>
    <property type="molecule type" value="Genomic_DNA"/>
</dbReference>
<protein>
    <submittedName>
        <fullName evidence="3">Acyl-CoA thioesterase</fullName>
    </submittedName>
</protein>
<feature type="chain" id="PRO_5003154591" evidence="1">
    <location>
        <begin position="19"/>
        <end position="199"/>
    </location>
</feature>
<feature type="domain" description="SGNH hydrolase-type esterase" evidence="2">
    <location>
        <begin position="24"/>
        <end position="185"/>
    </location>
</feature>
<dbReference type="PANTHER" id="PTHR30383">
    <property type="entry name" value="THIOESTERASE 1/PROTEASE 1/LYSOPHOSPHOLIPASE L1"/>
    <property type="match status" value="1"/>
</dbReference>
<feature type="signal peptide" evidence="1">
    <location>
        <begin position="1"/>
        <end position="18"/>
    </location>
</feature>
<dbReference type="STRING" id="862908.BMS_1350"/>
<dbReference type="Proteomes" id="UP000008963">
    <property type="component" value="Chromosome"/>
</dbReference>
<dbReference type="GO" id="GO:0004622">
    <property type="term" value="F:phosphatidylcholine lysophospholipase activity"/>
    <property type="evidence" value="ECO:0007669"/>
    <property type="project" value="TreeGrafter"/>
</dbReference>
<evidence type="ECO:0000259" key="2">
    <source>
        <dbReference type="Pfam" id="PF13472"/>
    </source>
</evidence>
<evidence type="ECO:0000256" key="1">
    <source>
        <dbReference type="SAM" id="SignalP"/>
    </source>
</evidence>
<dbReference type="PATRIC" id="fig|862908.3.peg.1284"/>
<dbReference type="InterPro" id="IPR013830">
    <property type="entry name" value="SGNH_hydro"/>
</dbReference>
<evidence type="ECO:0000313" key="4">
    <source>
        <dbReference type="Proteomes" id="UP000008963"/>
    </source>
</evidence>
<evidence type="ECO:0000313" key="3">
    <source>
        <dbReference type="EMBL" id="CBW26218.1"/>
    </source>
</evidence>